<dbReference type="GO" id="GO:0006508">
    <property type="term" value="P:proteolysis"/>
    <property type="evidence" value="ECO:0007669"/>
    <property type="project" value="UniProtKB-KW"/>
</dbReference>
<dbReference type="PROSITE" id="PS50249">
    <property type="entry name" value="MPN"/>
    <property type="match status" value="1"/>
</dbReference>
<proteinExistence type="inferred from homology"/>
<evidence type="ECO:0000313" key="9">
    <source>
        <dbReference type="EMBL" id="MBC4018991.1"/>
    </source>
</evidence>
<dbReference type="Gene3D" id="3.40.140.10">
    <property type="entry name" value="Cytidine Deaminase, domain 2"/>
    <property type="match status" value="1"/>
</dbReference>
<dbReference type="SUPFAM" id="SSF102712">
    <property type="entry name" value="JAB1/MPN domain"/>
    <property type="match status" value="1"/>
</dbReference>
<sequence>MQSLWQSGCGGERRLATSKPPETPAFPLGFAEAPGIFQPATGTTAPGPAALAFTRRHPAGTSVPGGSSPNGSRDRLLERGPDALADHELLEMLLGFAVEPGAARPLARALIHRFGSFAGVLASPQQGLLETQGLSPHGVAALKLVQAAALRLARAEVIDQPVLNNWDRLMDYLTAVLAREKVEQFRVLFLDSKNRLIADEAQARGTVNHTPVYPREVVRRCLELHATALILVHNHPSGDPTPSRADIGMTAEIKAAAAVLGVVLHDHIVLGNGRFTSFRREALL</sequence>
<reference evidence="9" key="1">
    <citation type="submission" date="2020-08" db="EMBL/GenBank/DDBJ databases">
        <authorList>
            <person name="Hu Y."/>
            <person name="Nguyen S.V."/>
            <person name="Li F."/>
            <person name="Fanning S."/>
        </authorList>
    </citation>
    <scope>NUCLEOTIDE SEQUENCE</scope>
    <source>
        <strain evidence="9">SYSU D8009</strain>
    </source>
</reference>
<name>A0A9X0R3N1_9PROT</name>
<protein>
    <submittedName>
        <fullName evidence="9">DNA repair protein RadC</fullName>
    </submittedName>
</protein>
<organism evidence="9 10">
    <name type="scientific">Siccirubricoccus deserti</name>
    <dbReference type="NCBI Taxonomy" id="2013562"/>
    <lineage>
        <taxon>Bacteria</taxon>
        <taxon>Pseudomonadati</taxon>
        <taxon>Pseudomonadota</taxon>
        <taxon>Alphaproteobacteria</taxon>
        <taxon>Acetobacterales</taxon>
        <taxon>Roseomonadaceae</taxon>
        <taxon>Siccirubricoccus</taxon>
    </lineage>
</organism>
<feature type="domain" description="MPN" evidence="8">
    <location>
        <begin position="162"/>
        <end position="284"/>
    </location>
</feature>
<comment type="similarity">
    <text evidence="6">Belongs to the UPF0758 family.</text>
</comment>
<dbReference type="Proteomes" id="UP000600101">
    <property type="component" value="Unassembled WGS sequence"/>
</dbReference>
<dbReference type="AlphaFoldDB" id="A0A9X0R3N1"/>
<evidence type="ECO:0000256" key="7">
    <source>
        <dbReference type="SAM" id="MobiDB-lite"/>
    </source>
</evidence>
<keyword evidence="3" id="KW-0378">Hydrolase</keyword>
<accession>A0A9X0R3N1</accession>
<dbReference type="InterPro" id="IPR037518">
    <property type="entry name" value="MPN"/>
</dbReference>
<dbReference type="CDD" id="cd08071">
    <property type="entry name" value="MPN_DUF2466"/>
    <property type="match status" value="1"/>
</dbReference>
<dbReference type="NCBIfam" id="TIGR00608">
    <property type="entry name" value="radc"/>
    <property type="match status" value="1"/>
</dbReference>
<feature type="region of interest" description="Disordered" evidence="7">
    <location>
        <begin position="1"/>
        <end position="28"/>
    </location>
</feature>
<dbReference type="InterPro" id="IPR001405">
    <property type="entry name" value="UPF0758"/>
</dbReference>
<evidence type="ECO:0000256" key="5">
    <source>
        <dbReference type="ARBA" id="ARBA00023049"/>
    </source>
</evidence>
<dbReference type="PANTHER" id="PTHR30471:SF3">
    <property type="entry name" value="UPF0758 PROTEIN YEES-RELATED"/>
    <property type="match status" value="1"/>
</dbReference>
<evidence type="ECO:0000259" key="8">
    <source>
        <dbReference type="PROSITE" id="PS50249"/>
    </source>
</evidence>
<dbReference type="GO" id="GO:0046872">
    <property type="term" value="F:metal ion binding"/>
    <property type="evidence" value="ECO:0007669"/>
    <property type="project" value="UniProtKB-KW"/>
</dbReference>
<dbReference type="NCBIfam" id="NF000642">
    <property type="entry name" value="PRK00024.1"/>
    <property type="match status" value="1"/>
</dbReference>
<keyword evidence="1" id="KW-0645">Protease</keyword>
<dbReference type="Pfam" id="PF04002">
    <property type="entry name" value="RadC"/>
    <property type="match status" value="1"/>
</dbReference>
<keyword evidence="10" id="KW-1185">Reference proteome</keyword>
<dbReference type="EMBL" id="JACOMF010000103">
    <property type="protein sequence ID" value="MBC4018991.1"/>
    <property type="molecule type" value="Genomic_DNA"/>
</dbReference>
<evidence type="ECO:0000256" key="1">
    <source>
        <dbReference type="ARBA" id="ARBA00022670"/>
    </source>
</evidence>
<feature type="region of interest" description="Disordered" evidence="7">
    <location>
        <begin position="56"/>
        <end position="77"/>
    </location>
</feature>
<keyword evidence="5" id="KW-0482">Metalloprotease</keyword>
<dbReference type="Pfam" id="PF20582">
    <property type="entry name" value="UPF0758_N"/>
    <property type="match status" value="1"/>
</dbReference>
<evidence type="ECO:0000256" key="4">
    <source>
        <dbReference type="ARBA" id="ARBA00022833"/>
    </source>
</evidence>
<evidence type="ECO:0000313" key="10">
    <source>
        <dbReference type="Proteomes" id="UP000600101"/>
    </source>
</evidence>
<dbReference type="PANTHER" id="PTHR30471">
    <property type="entry name" value="DNA REPAIR PROTEIN RADC"/>
    <property type="match status" value="1"/>
</dbReference>
<gene>
    <name evidence="9" type="primary">radC</name>
    <name evidence="9" type="ORF">H7965_27510</name>
</gene>
<evidence type="ECO:0000256" key="2">
    <source>
        <dbReference type="ARBA" id="ARBA00022723"/>
    </source>
</evidence>
<comment type="caution">
    <text evidence="9">The sequence shown here is derived from an EMBL/GenBank/DDBJ whole genome shotgun (WGS) entry which is preliminary data.</text>
</comment>
<dbReference type="PROSITE" id="PS01302">
    <property type="entry name" value="UPF0758"/>
    <property type="match status" value="1"/>
</dbReference>
<dbReference type="InterPro" id="IPR020891">
    <property type="entry name" value="UPF0758_CS"/>
</dbReference>
<dbReference type="GO" id="GO:0008237">
    <property type="term" value="F:metallopeptidase activity"/>
    <property type="evidence" value="ECO:0007669"/>
    <property type="project" value="UniProtKB-KW"/>
</dbReference>
<keyword evidence="4" id="KW-0862">Zinc</keyword>
<dbReference type="InterPro" id="IPR046778">
    <property type="entry name" value="UPF0758_N"/>
</dbReference>
<dbReference type="InterPro" id="IPR025657">
    <property type="entry name" value="RadC_JAB"/>
</dbReference>
<evidence type="ECO:0000256" key="3">
    <source>
        <dbReference type="ARBA" id="ARBA00022801"/>
    </source>
</evidence>
<keyword evidence="2" id="KW-0479">Metal-binding</keyword>
<evidence type="ECO:0000256" key="6">
    <source>
        <dbReference type="RuleBase" id="RU003797"/>
    </source>
</evidence>